<feature type="domain" description="RdRp catalytic" evidence="10">
    <location>
        <begin position="1503"/>
        <end position="1629"/>
    </location>
</feature>
<evidence type="ECO:0000259" key="10">
    <source>
        <dbReference type="PROSITE" id="PS50507"/>
    </source>
</evidence>
<evidence type="ECO:0000256" key="7">
    <source>
        <dbReference type="ARBA" id="ARBA00022840"/>
    </source>
</evidence>
<keyword evidence="8" id="KW-0693">Viral RNA replication</keyword>
<dbReference type="InterPro" id="IPR043502">
    <property type="entry name" value="DNA/RNA_pol_sf"/>
</dbReference>
<dbReference type="GeneID" id="40527149"/>
<feature type="compositionally biased region" description="Basic and acidic residues" evidence="9">
    <location>
        <begin position="170"/>
        <end position="181"/>
    </location>
</feature>
<keyword evidence="1" id="KW-0696">RNA-directed RNA polymerase</keyword>
<organism evidence="12 13">
    <name type="scientific">Marine RNA virus BC-1</name>
    <dbReference type="NCBI Taxonomy" id="2315691"/>
    <lineage>
        <taxon>Viruses</taxon>
        <taxon>Riboviria</taxon>
        <taxon>Orthornavirae</taxon>
        <taxon>Pisuviricota</taxon>
        <taxon>Pisoniviricetes</taxon>
        <taxon>Picornavirales</taxon>
        <taxon>Marnaviridae</taxon>
        <taxon>Salisharnavirus</taxon>
        <taxon>Salisharnavirus vlokiae</taxon>
        <taxon>Britarnavirus 1</taxon>
    </lineage>
</organism>
<dbReference type="GO" id="GO:0008234">
    <property type="term" value="F:cysteine-type peptidase activity"/>
    <property type="evidence" value="ECO:0007669"/>
    <property type="project" value="UniProtKB-KW"/>
</dbReference>
<dbReference type="InterPro" id="IPR043128">
    <property type="entry name" value="Rev_trsase/Diguanyl_cyclase"/>
</dbReference>
<dbReference type="RefSeq" id="YP_009666856.1">
    <property type="nucleotide sequence ID" value="NC_043541.1"/>
</dbReference>
<dbReference type="GO" id="GO:0005524">
    <property type="term" value="F:ATP binding"/>
    <property type="evidence" value="ECO:0007669"/>
    <property type="project" value="UniProtKB-KW"/>
</dbReference>
<evidence type="ECO:0000256" key="3">
    <source>
        <dbReference type="ARBA" id="ARBA00022695"/>
    </source>
</evidence>
<dbReference type="EMBL" id="MG584187">
    <property type="protein sequence ID" value="AYD68773.1"/>
    <property type="molecule type" value="Genomic_RNA"/>
</dbReference>
<dbReference type="SUPFAM" id="SSF52540">
    <property type="entry name" value="P-loop containing nucleoside triphosphate hydrolases"/>
    <property type="match status" value="1"/>
</dbReference>
<feature type="region of interest" description="Disordered" evidence="9">
    <location>
        <begin position="153"/>
        <end position="227"/>
    </location>
</feature>
<feature type="compositionally biased region" description="Acidic residues" evidence="9">
    <location>
        <begin position="214"/>
        <end position="223"/>
    </location>
</feature>
<dbReference type="GO" id="GO:0003723">
    <property type="term" value="F:RNA binding"/>
    <property type="evidence" value="ECO:0007669"/>
    <property type="project" value="InterPro"/>
</dbReference>
<keyword evidence="2" id="KW-0808">Transferase</keyword>
<evidence type="ECO:0000256" key="1">
    <source>
        <dbReference type="ARBA" id="ARBA00022484"/>
    </source>
</evidence>
<keyword evidence="6" id="KW-0645">Protease</keyword>
<dbReference type="GO" id="GO:0006351">
    <property type="term" value="P:DNA-templated transcription"/>
    <property type="evidence" value="ECO:0007669"/>
    <property type="project" value="InterPro"/>
</dbReference>
<reference evidence="12 13" key="1">
    <citation type="submission" date="2017-11" db="EMBL/GenBank/DDBJ databases">
        <title>From the Arctic to Africa: Exploring the geographic distribution of six marine RNA viruses and their quasispecies.</title>
        <authorList>
            <person name="Vlok M."/>
            <person name="Lang A.S."/>
            <person name="Suttle C.A."/>
        </authorList>
    </citation>
    <scope>NUCLEOTIDE SEQUENCE [LARGE SCALE GENOMIC DNA]</scope>
</reference>
<feature type="compositionally biased region" description="Polar residues" evidence="9">
    <location>
        <begin position="16"/>
        <end position="36"/>
    </location>
</feature>
<evidence type="ECO:0000256" key="5">
    <source>
        <dbReference type="ARBA" id="ARBA00022801"/>
    </source>
</evidence>
<feature type="region of interest" description="Disordered" evidence="9">
    <location>
        <begin position="1"/>
        <end position="36"/>
    </location>
</feature>
<evidence type="ECO:0000313" key="13">
    <source>
        <dbReference type="Proteomes" id="UP000296300"/>
    </source>
</evidence>
<dbReference type="InterPro" id="IPR001205">
    <property type="entry name" value="RNA-dir_pol_C"/>
</dbReference>
<dbReference type="Pfam" id="PF00680">
    <property type="entry name" value="RdRP_1"/>
    <property type="match status" value="1"/>
</dbReference>
<name>A0A386JC66_9VIRU</name>
<dbReference type="GO" id="GO:0039694">
    <property type="term" value="P:viral RNA genome replication"/>
    <property type="evidence" value="ECO:0007669"/>
    <property type="project" value="InterPro"/>
</dbReference>
<sequence>MTIKAPSSSEKEFIVTPTSTPASNGQMPTDRNTRSVVTPEDLTSYMNQINLVDSDYDCDWKGLSHEEITNEPWYIVEHKKRKKRFASWDLKIQQTIDLMDTPDINPNLNLDTKQANTACYASKTKGRRNIKELKRLSAKLRVIKRNERILKKKTEPHGLEDDYTWMHSGPEGDLHPTERTIPKKFLSPIVETVSDTDDEQKDESENEHHTLENNDVENDDDDPPLSHCVKERNDLFKLALSTPPQKPDAAKEMTDMLETISDIVPKETTPEMDEWVSHLENLVIMSYQVTCAQSFTDVFVAVIAYIKMNTSKSVLKSIFELIDEVTKACPAKDCSPQAFEANDVLQHWELFKSNKIFTKISYLLSAAISLSVCDMKGINWSPFGLKLIAVEAAKEQLKAVDVIDAVICTFTWVAETGYRVFEEKSLMPLLYSDNKMKDFNRDCDYVLANAEQALAGNLGEINDFEFKTDDVLRQVCEMKAVQNTGPTALWLQKRYSELVNIKHKIVAKHRNTAIRFAPFGVGITGPSGVGKSTLAKLVMKIALFAMGFKTDPKRIITKDMFDAYDSTYTSDILGMFMDDVGNGKSQFAQVSPTDIIIKFFNNMAAQAVKAELNAKGVVFIAFKVGVLTSNFPDYNVRDYACKPEASLRRFVHTRARILEKFRLPGGISLNTEHPDLERSDLTQDVWELDVEECHIYESKEGKDAYKFRIMNVKVADGRMIHCKNLCLSDYTDVIIALAKRHAKSQTNVMKRSNDFDTMDMCSTCCRPQPMCKCEIKPHGIEQLGSVIVDAATAAATSYVNKWLSPVKFLNTMLGYRPVKAIATRQLAQEMTSVLSSTATPWLIAATPQWIFDTSVFKKSIGVWQYSAAARDLKNHFRSLMSASFLSFGYSAYTQDLTTFVLTLIGSWIGALAYWSHHRARIKHYQQEYLSRREALPDFARLARDGKVVKGLFVASTLIVGLKLFRIWNKMRLSKLAPNSLTVDEVDVQPSWFGFMMDKMKVSVVTSENMKHSTPEQLTTAFRKNNLFWADFVRADGSRIRCNIFFPRKGVAWFPHHVFFPNSDMTGTPTSLLTVNVQRHDKIGGQFTFKCELSTSVVSDSHDMVCAYVPNCPDLKDRIDWLPLTKPTGNAFCKFLVRQQNEFKEERVSTTFGKYGHRYRDFYGGSYTTKLAQKGACMGMLILDAKKPTITGFHIGGNAETHYGVMQTIIQSEANALIAKLEAIPGVLLSANAVDIPLTQYDKKLVESDQIHPHCMASKLGPEAFVDIIGSTRLRTQQKSSVKPSILSDAVSEECGIPNSWGPPKLSPNWKAYNATLEHIVSPADMFAPSELERARQDWLKDLLPLAKNTLKPLTDTESVIGVPGVRFLDALPMSTGMGFPVFGKKRPHFEEIVVDKVLVDRVPSIPIQQERQRMRDCWKRNERAYPVCTATLKDEPTPVGKDKVRVFQAGAVALSLEVRKYFLPIARFLSLHPCESESAVGVNAFSTQWEDLMSHSNKYAPDDQVIAWDYSKYDVRMNSQMTRAVYMCFIDLAEAGGYPPDAISLMKAMVSDIVHPLMDYNGTMLMAYNMNTSGINVTVNVNSTAGSLYVRLGFFHEYPHATDFRSKVAAMTYGDDFKGSVHSNYRNFNFITYKTFLGSHGMKITLPDKGEDEVKFMRDEDADFLKRQTNFIPEINCGIGRLDEKSIFKSLHSNLASKSATPVEVSANCVETALHEWFAHGRETYDIRRTQLQRVCDKCELPVPALKFSFDDRVEHWKSKYKK</sequence>
<dbReference type="PROSITE" id="PS51218">
    <property type="entry name" value="SF3_HELICASE_2"/>
    <property type="match status" value="1"/>
</dbReference>
<keyword evidence="7" id="KW-0067">ATP-binding</keyword>
<dbReference type="Proteomes" id="UP000296300">
    <property type="component" value="Segment"/>
</dbReference>
<dbReference type="GO" id="GO:0003724">
    <property type="term" value="F:RNA helicase activity"/>
    <property type="evidence" value="ECO:0007669"/>
    <property type="project" value="InterPro"/>
</dbReference>
<dbReference type="GO" id="GO:0003968">
    <property type="term" value="F:RNA-directed RNA polymerase activity"/>
    <property type="evidence" value="ECO:0007669"/>
    <property type="project" value="UniProtKB-KW"/>
</dbReference>
<evidence type="ECO:0000256" key="4">
    <source>
        <dbReference type="ARBA" id="ARBA00022741"/>
    </source>
</evidence>
<keyword evidence="6" id="KW-0788">Thiol protease</keyword>
<protein>
    <submittedName>
        <fullName evidence="12">Non-structural polyprotein</fullName>
    </submittedName>
</protein>
<evidence type="ECO:0000256" key="2">
    <source>
        <dbReference type="ARBA" id="ARBA00022679"/>
    </source>
</evidence>
<dbReference type="Pfam" id="PF00910">
    <property type="entry name" value="RNA_helicase"/>
    <property type="match status" value="1"/>
</dbReference>
<proteinExistence type="predicted"/>
<dbReference type="Gene3D" id="3.30.70.270">
    <property type="match status" value="1"/>
</dbReference>
<keyword evidence="13" id="KW-1185">Reference proteome</keyword>
<evidence type="ECO:0000313" key="12">
    <source>
        <dbReference type="EMBL" id="AYD68773.1"/>
    </source>
</evidence>
<feature type="domain" description="SF3 helicase" evidence="11">
    <location>
        <begin position="496"/>
        <end position="670"/>
    </location>
</feature>
<dbReference type="InterPro" id="IPR000605">
    <property type="entry name" value="Helicase_SF3_ssDNA/RNA_vir"/>
</dbReference>
<dbReference type="InterPro" id="IPR007094">
    <property type="entry name" value="RNA-dir_pol_PSvirus"/>
</dbReference>
<evidence type="ECO:0000259" key="11">
    <source>
        <dbReference type="PROSITE" id="PS51218"/>
    </source>
</evidence>
<accession>A0A386JC66</accession>
<dbReference type="InterPro" id="IPR027417">
    <property type="entry name" value="P-loop_NTPase"/>
</dbReference>
<dbReference type="SUPFAM" id="SSF56672">
    <property type="entry name" value="DNA/RNA polymerases"/>
    <property type="match status" value="1"/>
</dbReference>
<dbReference type="PROSITE" id="PS50507">
    <property type="entry name" value="RDRP_SSRNA_POS"/>
    <property type="match status" value="1"/>
</dbReference>
<evidence type="ECO:0000256" key="9">
    <source>
        <dbReference type="SAM" id="MobiDB-lite"/>
    </source>
</evidence>
<evidence type="ECO:0000256" key="6">
    <source>
        <dbReference type="ARBA" id="ARBA00022807"/>
    </source>
</evidence>
<keyword evidence="3" id="KW-0548">Nucleotidyltransferase</keyword>
<dbReference type="InterPro" id="IPR014759">
    <property type="entry name" value="Helicase_SF3_ssRNA_vir"/>
</dbReference>
<keyword evidence="4" id="KW-0547">Nucleotide-binding</keyword>
<evidence type="ECO:0000256" key="8">
    <source>
        <dbReference type="ARBA" id="ARBA00022953"/>
    </source>
</evidence>
<dbReference type="KEGG" id="vg:40527149"/>
<feature type="compositionally biased region" description="Acidic residues" evidence="9">
    <location>
        <begin position="194"/>
        <end position="205"/>
    </location>
</feature>
<dbReference type="CDD" id="cd23195">
    <property type="entry name" value="Marnaviridae_RdRp"/>
    <property type="match status" value="1"/>
</dbReference>
<keyword evidence="5" id="KW-0378">Hydrolase</keyword>